<dbReference type="EMBL" id="CAUEEQ010006802">
    <property type="protein sequence ID" value="CAJ0930579.1"/>
    <property type="molecule type" value="Genomic_DNA"/>
</dbReference>
<evidence type="ECO:0000313" key="1">
    <source>
        <dbReference type="EMBL" id="CAJ0930579.1"/>
    </source>
</evidence>
<dbReference type="Proteomes" id="UP001176940">
    <property type="component" value="Unassembled WGS sequence"/>
</dbReference>
<protein>
    <submittedName>
        <fullName evidence="1">Uncharacterized protein</fullName>
    </submittedName>
</protein>
<evidence type="ECO:0000313" key="2">
    <source>
        <dbReference type="Proteomes" id="UP001176940"/>
    </source>
</evidence>
<sequence length="302" mass="34844">MSDFVPPDHDPVIETFSKLVKADLTKLRKNKLKVSRPNMNVLERREITVLKENKSITIKQADKGRAIVVINTLQYRKEIMRQSSDCDVYGILSLNSTQRFKLELLEIIDEALLKGTIDEKLAGHLKFNHPIGRGSLFNRVAIFLDRLMRKFAMAAPSYTRDTNDFIKSFESIQVNDSTFLVSFNVVSLYNFIEHDKDLAAVDVTLAGSDMAPDCAQFDLMLLEFILRRNYFFGDDYYLQCQRKAMGSNVAPTYANIYMAILEGEQVYGSTHWRHVSSWRCYIDNIFLYEMVVGRNWMSSINL</sequence>
<keyword evidence="2" id="KW-1185">Reference proteome</keyword>
<dbReference type="PANTHER" id="PTHR21301">
    <property type="entry name" value="REVERSE TRANSCRIPTASE"/>
    <property type="match status" value="1"/>
</dbReference>
<accession>A0ABN9L5B8</accession>
<dbReference type="PANTHER" id="PTHR21301:SF12">
    <property type="match status" value="1"/>
</dbReference>
<name>A0ABN9L5B8_9NEOB</name>
<proteinExistence type="predicted"/>
<comment type="caution">
    <text evidence="1">The sequence shown here is derived from an EMBL/GenBank/DDBJ whole genome shotgun (WGS) entry which is preliminary data.</text>
</comment>
<organism evidence="1 2">
    <name type="scientific">Ranitomeya imitator</name>
    <name type="common">mimic poison frog</name>
    <dbReference type="NCBI Taxonomy" id="111125"/>
    <lineage>
        <taxon>Eukaryota</taxon>
        <taxon>Metazoa</taxon>
        <taxon>Chordata</taxon>
        <taxon>Craniata</taxon>
        <taxon>Vertebrata</taxon>
        <taxon>Euteleostomi</taxon>
        <taxon>Amphibia</taxon>
        <taxon>Batrachia</taxon>
        <taxon>Anura</taxon>
        <taxon>Neobatrachia</taxon>
        <taxon>Hyloidea</taxon>
        <taxon>Dendrobatidae</taxon>
        <taxon>Dendrobatinae</taxon>
        <taxon>Ranitomeya</taxon>
    </lineage>
</organism>
<gene>
    <name evidence="1" type="ORF">RIMI_LOCUS4283999</name>
</gene>
<reference evidence="1" key="1">
    <citation type="submission" date="2023-07" db="EMBL/GenBank/DDBJ databases">
        <authorList>
            <person name="Stuckert A."/>
        </authorList>
    </citation>
    <scope>NUCLEOTIDE SEQUENCE</scope>
</reference>